<keyword evidence="2" id="KW-0378">Hydrolase</keyword>
<dbReference type="AlphaFoldDB" id="A0A2H4SGK0"/>
<dbReference type="VEuPathDB" id="FungiDB:A9K55_008588"/>
<proteinExistence type="predicted"/>
<dbReference type="GO" id="GO:0016787">
    <property type="term" value="F:hydrolase activity"/>
    <property type="evidence" value="ECO:0007669"/>
    <property type="project" value="UniProtKB-KW"/>
</dbReference>
<evidence type="ECO:0000256" key="3">
    <source>
        <dbReference type="PROSITE-ProRule" id="PRU00464"/>
    </source>
</evidence>
<dbReference type="EMBL" id="CP023324">
    <property type="protein sequence ID" value="ATY62232.1"/>
    <property type="molecule type" value="Genomic_DNA"/>
</dbReference>
<evidence type="ECO:0000256" key="2">
    <source>
        <dbReference type="ARBA" id="ARBA00022801"/>
    </source>
</evidence>
<evidence type="ECO:0000313" key="5">
    <source>
        <dbReference type="EMBL" id="ATY62232.1"/>
    </source>
</evidence>
<gene>
    <name evidence="5" type="ORF">A9K55_008588</name>
</gene>
<dbReference type="SUPFAM" id="SSF54197">
    <property type="entry name" value="HIT-like"/>
    <property type="match status" value="1"/>
</dbReference>
<reference evidence="5 6" key="1">
    <citation type="journal article" date="2017" name="BMC Genomics">
        <title>Chromosome level assembly and secondary metabolite potential of the parasitic fungus Cordyceps militaris.</title>
        <authorList>
            <person name="Kramer G.J."/>
            <person name="Nodwell J.R."/>
        </authorList>
    </citation>
    <scope>NUCLEOTIDE SEQUENCE [LARGE SCALE GENOMIC DNA]</scope>
    <source>
        <strain evidence="5 6">ATCC 34164</strain>
    </source>
</reference>
<dbReference type="Proteomes" id="UP000323067">
    <property type="component" value="Chromosome vii"/>
</dbReference>
<dbReference type="PANTHER" id="PTHR12486">
    <property type="entry name" value="APRATAXIN-RELATED"/>
    <property type="match status" value="1"/>
</dbReference>
<dbReference type="InterPro" id="IPR011146">
    <property type="entry name" value="HIT-like"/>
</dbReference>
<organism evidence="5 6">
    <name type="scientific">Cordyceps militaris</name>
    <name type="common">Caterpillar fungus</name>
    <name type="synonym">Clavaria militaris</name>
    <dbReference type="NCBI Taxonomy" id="73501"/>
    <lineage>
        <taxon>Eukaryota</taxon>
        <taxon>Fungi</taxon>
        <taxon>Dikarya</taxon>
        <taxon>Ascomycota</taxon>
        <taxon>Pezizomycotina</taxon>
        <taxon>Sordariomycetes</taxon>
        <taxon>Hypocreomycetidae</taxon>
        <taxon>Hypocreales</taxon>
        <taxon>Cordycipitaceae</taxon>
        <taxon>Cordyceps</taxon>
    </lineage>
</organism>
<dbReference type="Pfam" id="PF11969">
    <property type="entry name" value="DcpS_C"/>
    <property type="match status" value="1"/>
</dbReference>
<feature type="short sequence motif" description="Histidine triad motif" evidence="3">
    <location>
        <begin position="128"/>
        <end position="132"/>
    </location>
</feature>
<keyword evidence="1" id="KW-0547">Nucleotide-binding</keyword>
<dbReference type="InterPro" id="IPR036265">
    <property type="entry name" value="HIT-like_sf"/>
</dbReference>
<dbReference type="OMA" id="CDRANFA"/>
<dbReference type="PANTHER" id="PTHR12486:SF5">
    <property type="entry name" value="ADENOSINE 5'-MONOPHOSPHORAMIDASE HINT3"/>
    <property type="match status" value="1"/>
</dbReference>
<sequence length="178" mass="20848">MMEWAKKVFNYLVHLEWTERIQHNCTFCDRANFAIIVYEDDEIIAVENRHLAGQQHWLILPKQHTVRDIENLNGQHLALLQAMDRVKKLLLAERAAGISPSAVQSGYHRGRRRLVGSIFWPDIISIHHLHLHVIVQPHLWLRMFKYPRWFPLMWKSDMTVLREVQGTLHALPPATASG</sequence>
<dbReference type="Gene3D" id="3.30.428.10">
    <property type="entry name" value="HIT-like"/>
    <property type="match status" value="1"/>
</dbReference>
<protein>
    <submittedName>
        <fullName evidence="5">Histidine triad-like motif-containing</fullName>
    </submittedName>
</protein>
<dbReference type="GO" id="GO:0000166">
    <property type="term" value="F:nucleotide binding"/>
    <property type="evidence" value="ECO:0007669"/>
    <property type="project" value="UniProtKB-KW"/>
</dbReference>
<feature type="domain" description="HIT" evidence="4">
    <location>
        <begin position="23"/>
        <end position="144"/>
    </location>
</feature>
<evidence type="ECO:0000313" key="6">
    <source>
        <dbReference type="Proteomes" id="UP000323067"/>
    </source>
</evidence>
<accession>A0A2H4SGK0</accession>
<evidence type="ECO:0000259" key="4">
    <source>
        <dbReference type="PROSITE" id="PS51084"/>
    </source>
</evidence>
<name>A0A2H4SGK0_CORMI</name>
<dbReference type="OrthoDB" id="5133390at2759"/>
<dbReference type="PROSITE" id="PS51084">
    <property type="entry name" value="HIT_2"/>
    <property type="match status" value="1"/>
</dbReference>
<dbReference type="VEuPathDB" id="FungiDB:CCM_00883"/>
<evidence type="ECO:0000256" key="1">
    <source>
        <dbReference type="ARBA" id="ARBA00022741"/>
    </source>
</evidence>